<evidence type="ECO:0000313" key="2">
    <source>
        <dbReference type="Proteomes" id="UP000521379"/>
    </source>
</evidence>
<proteinExistence type="predicted"/>
<dbReference type="Proteomes" id="UP000521379">
    <property type="component" value="Unassembled WGS sequence"/>
</dbReference>
<dbReference type="Gene3D" id="3.40.50.720">
    <property type="entry name" value="NAD(P)-binding Rossmann-like Domain"/>
    <property type="match status" value="1"/>
</dbReference>
<accession>A0A846U0N4</accession>
<comment type="caution">
    <text evidence="1">The sequence shown here is derived from an EMBL/GenBank/DDBJ whole genome shotgun (WGS) entry which is preliminary data.</text>
</comment>
<dbReference type="SUPFAM" id="SSF51735">
    <property type="entry name" value="NAD(P)-binding Rossmann-fold domains"/>
    <property type="match status" value="1"/>
</dbReference>
<gene>
    <name evidence="1" type="ORF">GTW58_13950</name>
</gene>
<feature type="non-terminal residue" evidence="1">
    <location>
        <position position="1"/>
    </location>
</feature>
<name>A0A846U0N4_9MICC</name>
<dbReference type="AlphaFoldDB" id="A0A846U0N4"/>
<protein>
    <submittedName>
        <fullName evidence="1">NADP oxidoreductase</fullName>
    </submittedName>
</protein>
<dbReference type="EMBL" id="JAAVUN010000239">
    <property type="protein sequence ID" value="NKE10997.1"/>
    <property type="molecule type" value="Genomic_DNA"/>
</dbReference>
<reference evidence="1 2" key="1">
    <citation type="submission" date="2020-02" db="EMBL/GenBank/DDBJ databases">
        <authorList>
            <person name="Sun Q."/>
        </authorList>
    </citation>
    <scope>NUCLEOTIDE SEQUENCE [LARGE SCALE GENOMIC DNA]</scope>
    <source>
        <strain evidence="1 2">YIM 13062</strain>
    </source>
</reference>
<keyword evidence="2" id="KW-1185">Reference proteome</keyword>
<evidence type="ECO:0000313" key="1">
    <source>
        <dbReference type="EMBL" id="NKE10997.1"/>
    </source>
</evidence>
<organism evidence="1 2">
    <name type="scientific">Kocuria subflava</name>
    <dbReference type="NCBI Taxonomy" id="1736139"/>
    <lineage>
        <taxon>Bacteria</taxon>
        <taxon>Bacillati</taxon>
        <taxon>Actinomycetota</taxon>
        <taxon>Actinomycetes</taxon>
        <taxon>Micrococcales</taxon>
        <taxon>Micrococcaceae</taxon>
        <taxon>Kocuria</taxon>
    </lineage>
</organism>
<dbReference type="InterPro" id="IPR036291">
    <property type="entry name" value="NAD(P)-bd_dom_sf"/>
</dbReference>
<sequence length="171" mass="18120">ALAYPDAGASAEVVLNATHGAVSLQALEAVGAANLSGKVIVDVALPLDMSEGMPPTLTVANTDSLGEQIQRAYPDAHVVKTLNTVFCEVMVDPSKIPGDHNIFLASDHEDAKAVALDILHQFGWSDDVIIDLGGIKRARSSEMYMPLYFTLAGLEGTFEVNISVKRAVAWG</sequence>
<dbReference type="RefSeq" id="WP_168023648.1">
    <property type="nucleotide sequence ID" value="NZ_JAAVUN010000239.1"/>
</dbReference>